<comment type="caution">
    <text evidence="10">The sequence shown here is derived from an EMBL/GenBank/DDBJ whole genome shotgun (WGS) entry which is preliminary data.</text>
</comment>
<evidence type="ECO:0000256" key="6">
    <source>
        <dbReference type="ARBA" id="ARBA00023136"/>
    </source>
</evidence>
<dbReference type="InterPro" id="IPR003362">
    <property type="entry name" value="Bact_transf"/>
</dbReference>
<dbReference type="GO" id="GO:0000271">
    <property type="term" value="P:polysaccharide biosynthetic process"/>
    <property type="evidence" value="ECO:0007669"/>
    <property type="project" value="UniProtKB-KW"/>
</dbReference>
<dbReference type="InterPro" id="IPR017475">
    <property type="entry name" value="EPS_sugar_tfrase"/>
</dbReference>
<dbReference type="GO" id="GO:0016780">
    <property type="term" value="F:phosphotransferase activity, for other substituted phosphate groups"/>
    <property type="evidence" value="ECO:0007669"/>
    <property type="project" value="TreeGrafter"/>
</dbReference>
<dbReference type="GO" id="GO:0016020">
    <property type="term" value="C:membrane"/>
    <property type="evidence" value="ECO:0007669"/>
    <property type="project" value="UniProtKB-SubCell"/>
</dbReference>
<organism evidence="10 11">
    <name type="scientific">Phenylobacterium kunshanense</name>
    <dbReference type="NCBI Taxonomy" id="1445034"/>
    <lineage>
        <taxon>Bacteria</taxon>
        <taxon>Pseudomonadati</taxon>
        <taxon>Pseudomonadota</taxon>
        <taxon>Alphaproteobacteria</taxon>
        <taxon>Caulobacterales</taxon>
        <taxon>Caulobacteraceae</taxon>
        <taxon>Phenylobacterium</taxon>
    </lineage>
</organism>
<evidence type="ECO:0000256" key="2">
    <source>
        <dbReference type="ARBA" id="ARBA00006464"/>
    </source>
</evidence>
<dbReference type="Pfam" id="PF02397">
    <property type="entry name" value="Bac_transf"/>
    <property type="match status" value="1"/>
</dbReference>
<proteinExistence type="inferred from homology"/>
<comment type="similarity">
    <text evidence="2">Belongs to the bacterial sugar transferase family.</text>
</comment>
<keyword evidence="4 8" id="KW-0812">Transmembrane</keyword>
<evidence type="ECO:0000256" key="5">
    <source>
        <dbReference type="ARBA" id="ARBA00022989"/>
    </source>
</evidence>
<feature type="transmembrane region" description="Helical" evidence="8">
    <location>
        <begin position="41"/>
        <end position="62"/>
    </location>
</feature>
<accession>A0A328BNH7</accession>
<keyword evidence="6 8" id="KW-0472">Membrane</keyword>
<keyword evidence="7" id="KW-0270">Exopolysaccharide synthesis</keyword>
<evidence type="ECO:0000256" key="3">
    <source>
        <dbReference type="ARBA" id="ARBA00022679"/>
    </source>
</evidence>
<dbReference type="AlphaFoldDB" id="A0A328BNH7"/>
<dbReference type="PANTHER" id="PTHR30576">
    <property type="entry name" value="COLANIC BIOSYNTHESIS UDP-GLUCOSE LIPID CARRIER TRANSFERASE"/>
    <property type="match status" value="1"/>
</dbReference>
<keyword evidence="3" id="KW-0808">Transferase</keyword>
<evidence type="ECO:0000256" key="7">
    <source>
        <dbReference type="ARBA" id="ARBA00023169"/>
    </source>
</evidence>
<name>A0A328BNH7_9CAUL</name>
<evidence type="ECO:0000256" key="4">
    <source>
        <dbReference type="ARBA" id="ARBA00022692"/>
    </source>
</evidence>
<evidence type="ECO:0000313" key="10">
    <source>
        <dbReference type="EMBL" id="RAK66568.1"/>
    </source>
</evidence>
<dbReference type="EMBL" id="QFYS01000003">
    <property type="protein sequence ID" value="RAK66568.1"/>
    <property type="molecule type" value="Genomic_DNA"/>
</dbReference>
<dbReference type="OrthoDB" id="9808602at2"/>
<keyword evidence="11" id="KW-1185">Reference proteome</keyword>
<dbReference type="NCBIfam" id="TIGR03025">
    <property type="entry name" value="EPS_sugtrans"/>
    <property type="match status" value="1"/>
</dbReference>
<evidence type="ECO:0000256" key="8">
    <source>
        <dbReference type="SAM" id="Phobius"/>
    </source>
</evidence>
<dbReference type="Proteomes" id="UP000249524">
    <property type="component" value="Unassembled WGS sequence"/>
</dbReference>
<sequence>MTDVIVSAVRPSTAEEPAVRALLAPKALDVAASRGKRLIDILGAGLAILVFLPLLFCIALAVRLESGGPVIFKQRRTGHLGRIFTIYKFRTMTVAEDSTEVRQATRNDSRVTAVGALLRRLSLDELPQFLNVLKGDMSLVGPRPHALAHDDLYGAQIPAYVDRFRAKPGLTGLAQVNGLRGEIQDVRCMRNRIAADNLYIDSWSLGLDIAILAKTALIIFRDPQAY</sequence>
<comment type="subcellular location">
    <subcellularLocation>
        <location evidence="1">Membrane</location>
        <topology evidence="1">Multi-pass membrane protein</topology>
    </subcellularLocation>
</comment>
<feature type="domain" description="Bacterial sugar transferase" evidence="9">
    <location>
        <begin position="36"/>
        <end position="220"/>
    </location>
</feature>
<protein>
    <submittedName>
        <fullName evidence="10">Exopolysaccharide biosynthesis protein</fullName>
    </submittedName>
</protein>
<dbReference type="PANTHER" id="PTHR30576:SF0">
    <property type="entry name" value="UNDECAPRENYL-PHOSPHATE N-ACETYLGALACTOSAMINYL 1-PHOSPHATE TRANSFERASE-RELATED"/>
    <property type="match status" value="1"/>
</dbReference>
<evidence type="ECO:0000259" key="9">
    <source>
        <dbReference type="Pfam" id="PF02397"/>
    </source>
</evidence>
<evidence type="ECO:0000256" key="1">
    <source>
        <dbReference type="ARBA" id="ARBA00004141"/>
    </source>
</evidence>
<reference evidence="10 11" key="1">
    <citation type="submission" date="2018-05" db="EMBL/GenBank/DDBJ databases">
        <authorList>
            <person name="Lanie J.A."/>
            <person name="Ng W.-L."/>
            <person name="Kazmierczak K.M."/>
            <person name="Andrzejewski T.M."/>
            <person name="Davidsen T.M."/>
            <person name="Wayne K.J."/>
            <person name="Tettelin H."/>
            <person name="Glass J.I."/>
            <person name="Rusch D."/>
            <person name="Podicherti R."/>
            <person name="Tsui H.-C.T."/>
            <person name="Winkler M.E."/>
        </authorList>
    </citation>
    <scope>NUCLEOTIDE SEQUENCE [LARGE SCALE GENOMIC DNA]</scope>
    <source>
        <strain evidence="10 11">BUT-10</strain>
    </source>
</reference>
<evidence type="ECO:0000313" key="11">
    <source>
        <dbReference type="Proteomes" id="UP000249524"/>
    </source>
</evidence>
<gene>
    <name evidence="10" type="ORF">DJ019_10040</name>
</gene>
<keyword evidence="5 8" id="KW-1133">Transmembrane helix</keyword>